<dbReference type="InterPro" id="IPR000782">
    <property type="entry name" value="FAS1_domain"/>
</dbReference>
<keyword evidence="1 3" id="KW-0732">Signal</keyword>
<dbReference type="PANTHER" id="PTHR10900:SF114">
    <property type="entry name" value="FAS1 DOMAIN-CONTAINING PROTEIN"/>
    <property type="match status" value="1"/>
</dbReference>
<dbReference type="GO" id="GO:0007155">
    <property type="term" value="P:cell adhesion"/>
    <property type="evidence" value="ECO:0007669"/>
    <property type="project" value="TreeGrafter"/>
</dbReference>
<dbReference type="GO" id="GO:0030198">
    <property type="term" value="P:extracellular matrix organization"/>
    <property type="evidence" value="ECO:0007669"/>
    <property type="project" value="TreeGrafter"/>
</dbReference>
<evidence type="ECO:0000256" key="2">
    <source>
        <dbReference type="ARBA" id="ARBA00023157"/>
    </source>
</evidence>
<evidence type="ECO:0000259" key="5">
    <source>
        <dbReference type="PROSITE" id="PS51041"/>
    </source>
</evidence>
<dbReference type="Proteomes" id="UP001497382">
    <property type="component" value="Unassembled WGS sequence"/>
</dbReference>
<feature type="domain" description="FAS1" evidence="4">
    <location>
        <begin position="240"/>
        <end position="370"/>
    </location>
</feature>
<dbReference type="PROSITE" id="PS51041">
    <property type="entry name" value="EMI"/>
    <property type="match status" value="1"/>
</dbReference>
<dbReference type="GO" id="GO:0031012">
    <property type="term" value="C:extracellular matrix"/>
    <property type="evidence" value="ECO:0007669"/>
    <property type="project" value="TreeGrafter"/>
</dbReference>
<evidence type="ECO:0000256" key="3">
    <source>
        <dbReference type="SAM" id="SignalP"/>
    </source>
</evidence>
<evidence type="ECO:0000313" key="6">
    <source>
        <dbReference type="EMBL" id="CAL1292127.1"/>
    </source>
</evidence>
<organism evidence="6 7">
    <name type="scientific">Larinioides sclopetarius</name>
    <dbReference type="NCBI Taxonomy" id="280406"/>
    <lineage>
        <taxon>Eukaryota</taxon>
        <taxon>Metazoa</taxon>
        <taxon>Ecdysozoa</taxon>
        <taxon>Arthropoda</taxon>
        <taxon>Chelicerata</taxon>
        <taxon>Arachnida</taxon>
        <taxon>Araneae</taxon>
        <taxon>Araneomorphae</taxon>
        <taxon>Entelegynae</taxon>
        <taxon>Araneoidea</taxon>
        <taxon>Araneidae</taxon>
        <taxon>Larinioides</taxon>
    </lineage>
</organism>
<feature type="domain" description="FAS1" evidence="4">
    <location>
        <begin position="375"/>
        <end position="507"/>
    </location>
</feature>
<reference evidence="6 7" key="1">
    <citation type="submission" date="2024-04" db="EMBL/GenBank/DDBJ databases">
        <authorList>
            <person name="Rising A."/>
            <person name="Reimegard J."/>
            <person name="Sonavane S."/>
            <person name="Akerstrom W."/>
            <person name="Nylinder S."/>
            <person name="Hedman E."/>
            <person name="Kallberg Y."/>
        </authorList>
    </citation>
    <scope>NUCLEOTIDE SEQUENCE [LARGE SCALE GENOMIC DNA]</scope>
</reference>
<keyword evidence="2" id="KW-1015">Disulfide bond</keyword>
<protein>
    <recommendedName>
        <fullName evidence="8">Transforming growth factor-beta-induced protein ig-h3</fullName>
    </recommendedName>
</protein>
<dbReference type="PROSITE" id="PS50213">
    <property type="entry name" value="FAS1"/>
    <property type="match status" value="4"/>
</dbReference>
<keyword evidence="7" id="KW-1185">Reference proteome</keyword>
<proteinExistence type="predicted"/>
<evidence type="ECO:0000313" key="7">
    <source>
        <dbReference type="Proteomes" id="UP001497382"/>
    </source>
</evidence>
<dbReference type="Gene3D" id="2.30.180.10">
    <property type="entry name" value="FAS1 domain"/>
    <property type="match status" value="4"/>
</dbReference>
<dbReference type="GO" id="GO:0050839">
    <property type="term" value="F:cell adhesion molecule binding"/>
    <property type="evidence" value="ECO:0007669"/>
    <property type="project" value="TreeGrafter"/>
</dbReference>
<sequence>MFSNMWKRCALVLVFCLVILEPGDLKRIPNWHLKLAQSQGPNTCAVEEVPGTNQKYWTECKYWMNREICGVKTVLRYECCEGFHQVGRNGGCMGVKPMTDVVRTARDLGATVFVDYLNEAGLTERLRTPGEVITLFAPTNEAFEQLSPADQESLRVSLLERESPFLLNHVVSGRKLHSKDFRGEQEVETLNNGAKLRINKYNHGMTTVNCAPMVRRDQQATNGIVHLIDKVLVPPPANGAPTLAEALFTDSRFRELSQMMLRSNYVNELRGGGPFTIFAPDDEAFQSISPEEMDRITGDPEARLAVLKHHIIPHTVCLPAVIDTHKMKSVDGERLELSCNQSGVYVEGAKVARDQIVGQNGVISVISKVLIPDRARSVMSLLVGRPQVSTFNRLLKKSGVESYLNKPNITVTVFAPSNFAFNQMPEEEFSLLDEDQRKLEELMKHHVVVGRVKTDTVSDDQKVESVDGQNSLRLKVYRNEIGVESAIVEESDIEGQNGVIHIVNKVLTPPSHSIMELLQSKEEYSTMADAIHHIQEYEPHFLNSITNHSFTIFAPTNKAFEELGHDNLHALMKNRRKLKKMVQNHVVDNMFATGSIHTKLQYNVKTEYQTVKVHKEKDGLMVNSAHVIEPDVVTKEGIVHCIDQVLVPERRRRKS</sequence>
<name>A0AAV2B8C4_9ARAC</name>
<dbReference type="SUPFAM" id="SSF82153">
    <property type="entry name" value="FAS1 domain"/>
    <property type="match status" value="4"/>
</dbReference>
<dbReference type="InterPro" id="IPR011489">
    <property type="entry name" value="EMI_domain"/>
</dbReference>
<dbReference type="InterPro" id="IPR036378">
    <property type="entry name" value="FAS1_dom_sf"/>
</dbReference>
<dbReference type="EMBL" id="CAXIEN010000300">
    <property type="protein sequence ID" value="CAL1292127.1"/>
    <property type="molecule type" value="Genomic_DNA"/>
</dbReference>
<feature type="domain" description="FAS1" evidence="4">
    <location>
        <begin position="97"/>
        <end position="232"/>
    </location>
</feature>
<feature type="domain" description="EMI" evidence="5">
    <location>
        <begin position="40"/>
        <end position="94"/>
    </location>
</feature>
<dbReference type="PANTHER" id="PTHR10900">
    <property type="entry name" value="PERIOSTIN-RELATED"/>
    <property type="match status" value="1"/>
</dbReference>
<evidence type="ECO:0000256" key="1">
    <source>
        <dbReference type="ARBA" id="ARBA00022729"/>
    </source>
</evidence>
<dbReference type="InterPro" id="IPR050904">
    <property type="entry name" value="Adhesion/Biosynth-related"/>
</dbReference>
<evidence type="ECO:0008006" key="8">
    <source>
        <dbReference type="Google" id="ProtNLM"/>
    </source>
</evidence>
<dbReference type="GO" id="GO:0005615">
    <property type="term" value="C:extracellular space"/>
    <property type="evidence" value="ECO:0007669"/>
    <property type="project" value="TreeGrafter"/>
</dbReference>
<feature type="chain" id="PRO_5043999182" description="Transforming growth factor-beta-induced protein ig-h3" evidence="3">
    <location>
        <begin position="26"/>
        <end position="655"/>
    </location>
</feature>
<accession>A0AAV2B8C4</accession>
<evidence type="ECO:0000259" key="4">
    <source>
        <dbReference type="PROSITE" id="PS50213"/>
    </source>
</evidence>
<gene>
    <name evidence="6" type="ORF">LARSCL_LOCUS17491</name>
</gene>
<comment type="caution">
    <text evidence="6">The sequence shown here is derived from an EMBL/GenBank/DDBJ whole genome shotgun (WGS) entry which is preliminary data.</text>
</comment>
<dbReference type="SMART" id="SM00554">
    <property type="entry name" value="FAS1"/>
    <property type="match status" value="4"/>
</dbReference>
<feature type="signal peptide" evidence="3">
    <location>
        <begin position="1"/>
        <end position="25"/>
    </location>
</feature>
<dbReference type="Pfam" id="PF02469">
    <property type="entry name" value="Fasciclin"/>
    <property type="match status" value="4"/>
</dbReference>
<dbReference type="FunFam" id="2.30.180.10:FF:000032">
    <property type="entry name" value="Fasciclin domain-containing protein, putative"/>
    <property type="match status" value="3"/>
</dbReference>
<dbReference type="AlphaFoldDB" id="A0AAV2B8C4"/>
<feature type="domain" description="FAS1" evidence="4">
    <location>
        <begin position="511"/>
        <end position="646"/>
    </location>
</feature>